<feature type="chain" id="PRO_5043429526" description="Sphingomyelin phosphodiesterase" evidence="13">
    <location>
        <begin position="21"/>
        <end position="676"/>
    </location>
</feature>
<keyword evidence="16" id="KW-1185">Reference proteome</keyword>
<evidence type="ECO:0000256" key="2">
    <source>
        <dbReference type="ARBA" id="ARBA00008234"/>
    </source>
</evidence>
<feature type="binding site" evidence="11">
    <location>
        <position position="414"/>
    </location>
    <ligand>
        <name>Zn(2+)</name>
        <dbReference type="ChEBI" id="CHEBI:29105"/>
        <label>2</label>
    </ligand>
</feature>
<dbReference type="GO" id="GO:0016798">
    <property type="term" value="F:hydrolase activity, acting on glycosyl bonds"/>
    <property type="evidence" value="ECO:0007669"/>
    <property type="project" value="UniProtKB-KW"/>
</dbReference>
<gene>
    <name evidence="15" type="ORF">TWF696_007456</name>
</gene>
<dbReference type="PANTHER" id="PTHR10340">
    <property type="entry name" value="SPHINGOMYELIN PHOSPHODIESTERASE"/>
    <property type="match status" value="1"/>
</dbReference>
<dbReference type="InterPro" id="IPR045473">
    <property type="entry name" value="ASM_C"/>
</dbReference>
<evidence type="ECO:0000256" key="11">
    <source>
        <dbReference type="PIRSR" id="PIRSR000948-1"/>
    </source>
</evidence>
<evidence type="ECO:0000256" key="9">
    <source>
        <dbReference type="ARBA" id="ARBA00023180"/>
    </source>
</evidence>
<dbReference type="InterPro" id="IPR029052">
    <property type="entry name" value="Metallo-depent_PP-like"/>
</dbReference>
<dbReference type="SUPFAM" id="SSF56300">
    <property type="entry name" value="Metallo-dependent phosphatases"/>
    <property type="match status" value="1"/>
</dbReference>
<feature type="disulfide bond" evidence="12">
    <location>
        <begin position="100"/>
        <end position="111"/>
    </location>
</feature>
<dbReference type="Proteomes" id="UP001375240">
    <property type="component" value="Unassembled WGS sequence"/>
</dbReference>
<evidence type="ECO:0000256" key="12">
    <source>
        <dbReference type="PIRSR" id="PIRSR000948-2"/>
    </source>
</evidence>
<dbReference type="GO" id="GO:0046513">
    <property type="term" value="P:ceramide biosynthetic process"/>
    <property type="evidence" value="ECO:0007669"/>
    <property type="project" value="UniProtKB-ARBA"/>
</dbReference>
<feature type="binding site" evidence="11">
    <location>
        <position position="259"/>
    </location>
    <ligand>
        <name>Zn(2+)</name>
        <dbReference type="ChEBI" id="CHEBI:29105"/>
        <label>2</label>
    </ligand>
</feature>
<dbReference type="GO" id="GO:0006685">
    <property type="term" value="P:sphingomyelin catabolic process"/>
    <property type="evidence" value="ECO:0007669"/>
    <property type="project" value="UniProtKB-UniRule"/>
</dbReference>
<evidence type="ECO:0000256" key="3">
    <source>
        <dbReference type="ARBA" id="ARBA00022525"/>
    </source>
</evidence>
<feature type="disulfide bond" evidence="12">
    <location>
        <begin position="71"/>
        <end position="147"/>
    </location>
</feature>
<reference evidence="15 16" key="1">
    <citation type="submission" date="2019-10" db="EMBL/GenBank/DDBJ databases">
        <authorList>
            <person name="Palmer J.M."/>
        </authorList>
    </citation>
    <scope>NUCLEOTIDE SEQUENCE [LARGE SCALE GENOMIC DNA]</scope>
    <source>
        <strain evidence="15 16">TWF696</strain>
    </source>
</reference>
<comment type="cofactor">
    <cofactor evidence="11">
        <name>Zn(2+)</name>
        <dbReference type="ChEBI" id="CHEBI:29105"/>
    </cofactor>
    <text evidence="11">Binds 2 Zn(2+) ions per subunit.</text>
</comment>
<evidence type="ECO:0000256" key="4">
    <source>
        <dbReference type="ARBA" id="ARBA00022723"/>
    </source>
</evidence>
<feature type="signal peptide" evidence="13">
    <location>
        <begin position="1"/>
        <end position="20"/>
    </location>
</feature>
<dbReference type="EMBL" id="JAVHNQ010000006">
    <property type="protein sequence ID" value="KAK6343794.1"/>
    <property type="molecule type" value="Genomic_DNA"/>
</dbReference>
<comment type="caution">
    <text evidence="15">The sequence shown here is derived from an EMBL/GenBank/DDBJ whole genome shotgun (WGS) entry which is preliminary data.</text>
</comment>
<evidence type="ECO:0000259" key="14">
    <source>
        <dbReference type="PROSITE" id="PS50015"/>
    </source>
</evidence>
<dbReference type="GO" id="GO:0005576">
    <property type="term" value="C:extracellular region"/>
    <property type="evidence" value="ECO:0007669"/>
    <property type="project" value="UniProtKB-SubCell"/>
</dbReference>
<feature type="disulfide bond" evidence="12">
    <location>
        <begin position="206"/>
        <end position="230"/>
    </location>
</feature>
<organism evidence="15 16">
    <name type="scientific">Orbilia brochopaga</name>
    <dbReference type="NCBI Taxonomy" id="3140254"/>
    <lineage>
        <taxon>Eukaryota</taxon>
        <taxon>Fungi</taxon>
        <taxon>Dikarya</taxon>
        <taxon>Ascomycota</taxon>
        <taxon>Pezizomycotina</taxon>
        <taxon>Orbiliomycetes</taxon>
        <taxon>Orbiliales</taxon>
        <taxon>Orbiliaceae</taxon>
        <taxon>Orbilia</taxon>
    </lineage>
</organism>
<dbReference type="PROSITE" id="PS50015">
    <property type="entry name" value="SAP_B"/>
    <property type="match status" value="1"/>
</dbReference>
<keyword evidence="9" id="KW-0325">Glycoprotein</keyword>
<evidence type="ECO:0000256" key="7">
    <source>
        <dbReference type="ARBA" id="ARBA00022833"/>
    </source>
</evidence>
<dbReference type="InterPro" id="IPR011160">
    <property type="entry name" value="Sphingomy_PDE"/>
</dbReference>
<dbReference type="GO" id="GO:0046872">
    <property type="term" value="F:metal ion binding"/>
    <property type="evidence" value="ECO:0007669"/>
    <property type="project" value="UniProtKB-KW"/>
</dbReference>
<dbReference type="Gene3D" id="3.60.21.10">
    <property type="match status" value="1"/>
</dbReference>
<evidence type="ECO:0000256" key="1">
    <source>
        <dbReference type="ARBA" id="ARBA00004613"/>
    </source>
</evidence>
<comment type="function">
    <text evidence="10">Converts sphingomyelin to ceramide.</text>
</comment>
<feature type="binding site" evidence="11">
    <location>
        <position position="299"/>
    </location>
    <ligand>
        <name>Zn(2+)</name>
        <dbReference type="ChEBI" id="CHEBI:29105"/>
        <label>2</label>
    </ligand>
</feature>
<comment type="similarity">
    <text evidence="2 10">Belongs to the acid sphingomyelinase family.</text>
</comment>
<evidence type="ECO:0000256" key="10">
    <source>
        <dbReference type="PIRNR" id="PIRNR000948"/>
    </source>
</evidence>
<dbReference type="Pfam" id="PF19272">
    <property type="entry name" value="ASMase_C"/>
    <property type="match status" value="1"/>
</dbReference>
<evidence type="ECO:0000313" key="16">
    <source>
        <dbReference type="Proteomes" id="UP001375240"/>
    </source>
</evidence>
<dbReference type="AlphaFoldDB" id="A0AAV9ULA7"/>
<dbReference type="InterPro" id="IPR004843">
    <property type="entry name" value="Calcineurin-like_PHP"/>
</dbReference>
<dbReference type="GO" id="GO:0004767">
    <property type="term" value="F:sphingomyelin phosphodiesterase activity"/>
    <property type="evidence" value="ECO:0007669"/>
    <property type="project" value="UniProtKB-UniRule"/>
</dbReference>
<keyword evidence="8 12" id="KW-1015">Disulfide bond</keyword>
<feature type="domain" description="Saposin B-type" evidence="14">
    <location>
        <begin position="67"/>
        <end position="151"/>
    </location>
</feature>
<proteinExistence type="inferred from homology"/>
<feature type="disulfide bond" evidence="12">
    <location>
        <begin position="200"/>
        <end position="205"/>
    </location>
</feature>
<protein>
    <recommendedName>
        <fullName evidence="10">Sphingomyelin phosphodiesterase</fullName>
    </recommendedName>
</protein>
<evidence type="ECO:0000256" key="6">
    <source>
        <dbReference type="ARBA" id="ARBA00022801"/>
    </source>
</evidence>
<evidence type="ECO:0000256" key="5">
    <source>
        <dbReference type="ARBA" id="ARBA00022729"/>
    </source>
</evidence>
<name>A0AAV9ULA7_9PEZI</name>
<accession>A0AAV9ULA7</accession>
<feature type="binding site" evidence="11">
    <location>
        <position position="450"/>
    </location>
    <ligand>
        <name>Zn(2+)</name>
        <dbReference type="ChEBI" id="CHEBI:29105"/>
        <label>1</label>
    </ligand>
</feature>
<keyword evidence="3" id="KW-0964">Secreted</keyword>
<keyword evidence="6 10" id="KW-0378">Hydrolase</keyword>
<feature type="binding site" evidence="11">
    <location>
        <position position="187"/>
    </location>
    <ligand>
        <name>Zn(2+)</name>
        <dbReference type="ChEBI" id="CHEBI:29105"/>
        <label>1</label>
    </ligand>
</feature>
<evidence type="ECO:0000256" key="13">
    <source>
        <dbReference type="SAM" id="SignalP"/>
    </source>
</evidence>
<evidence type="ECO:0000313" key="15">
    <source>
        <dbReference type="EMBL" id="KAK6343794.1"/>
    </source>
</evidence>
<dbReference type="CDD" id="cd00842">
    <property type="entry name" value="MPP_ASMase"/>
    <property type="match status" value="1"/>
</dbReference>
<feature type="binding site" evidence="11">
    <location>
        <position position="259"/>
    </location>
    <ligand>
        <name>Zn(2+)</name>
        <dbReference type="ChEBI" id="CHEBI:29105"/>
        <label>1</label>
    </ligand>
</feature>
<sequence length="676" mass="73537">MRVNASLLLAASLLASTASASAPISLSASGAAPITPRKAFPDPNVEELEKRGVIDSLVDKILNEIKNAVTCTGCEALTTALKGVAHLGDTVFVKVVTAVCSGLKVQDSDVCTGIVASEGPVIAKTLRSLSIGSRTNKVFCSSLFGLCEAPDLLPYPGTIPPPAAKRKRAPTKSSRKPLKFVHISDAHIDRHYKNGTNAKCNKPVCCRPYTPGDDVGQTQSPAGPFGSAGCDTPVTLEQSLYQAIKETAPDADFMIFTGDIVDATLWLQSEESTVASIKDMYSRISTSGISSKVYGVMGNHDTAPVNLFPVSEPEREYGSALPYYNELAANLQRWIGGAAAKSIKDNFGCYSVVHPGTNLKIISVSTNFWYNMNIWAYTDNGMDNARDPGNVFKWLTGELQAAEAADLSVYIIGHMPPGIVDALPDYSNYFNMVTTRYSSTIKGMFWGHTHSSEFEITYKDVRSRGHQSAAITSYVTSCVTPRSANPVFRVYTIDPASYQVLDYDHYYTSVADIPYGSTKKPEWKKLYSAKQTLGPLVRPPLPANAPLSPAFWHNLTVAFEGNDAAFQGWFDRKIADFHTAENCDADCKQKEICQMRASSTELSCYKGSISSLVKRDGIESGDAVREVDAYLHRGPRTQHGTLQCGGHMLEIFMKMARDKDSIRKIVATQVMGKPML</sequence>
<feature type="binding site" evidence="11">
    <location>
        <position position="448"/>
    </location>
    <ligand>
        <name>Zn(2+)</name>
        <dbReference type="ChEBI" id="CHEBI:29105"/>
        <label>2</label>
    </ligand>
</feature>
<feature type="disulfide bond" evidence="12">
    <location>
        <begin position="583"/>
        <end position="587"/>
    </location>
</feature>
<keyword evidence="5 13" id="KW-0732">Signal</keyword>
<dbReference type="InterPro" id="IPR008139">
    <property type="entry name" value="SaposinB_dom"/>
</dbReference>
<evidence type="ECO:0000256" key="8">
    <source>
        <dbReference type="ARBA" id="ARBA00023157"/>
    </source>
</evidence>
<keyword evidence="7 11" id="KW-0862">Zinc</keyword>
<dbReference type="GO" id="GO:0016020">
    <property type="term" value="C:membrane"/>
    <property type="evidence" value="ECO:0007669"/>
    <property type="project" value="GOC"/>
</dbReference>
<dbReference type="Pfam" id="PF00149">
    <property type="entry name" value="Metallophos"/>
    <property type="match status" value="1"/>
</dbReference>
<keyword evidence="4 11" id="KW-0479">Metal-binding</keyword>
<feature type="binding site" evidence="11">
    <location>
        <position position="185"/>
    </location>
    <ligand>
        <name>Zn(2+)</name>
        <dbReference type="ChEBI" id="CHEBI:29105"/>
        <label>1</label>
    </ligand>
</feature>
<keyword evidence="10" id="KW-0326">Glycosidase</keyword>
<comment type="subcellular location">
    <subcellularLocation>
        <location evidence="1">Secreted</location>
    </subcellularLocation>
</comment>
<dbReference type="PIRSF" id="PIRSF000948">
    <property type="entry name" value="Sphingomy_PDE"/>
    <property type="match status" value="1"/>
</dbReference>
<dbReference type="InterPro" id="IPR041805">
    <property type="entry name" value="ASMase/PPN1_MPP"/>
</dbReference>
<dbReference type="PANTHER" id="PTHR10340:SF34">
    <property type="entry name" value="SPHINGOMYELIN PHOSPHODIESTERASE"/>
    <property type="match status" value="1"/>
</dbReference>